<reference evidence="1 2" key="1">
    <citation type="journal article" date="2017" name="BMC Genomics">
        <title>Genomic analysis of methanogenic archaea reveals a shift towards energy conservation.</title>
        <authorList>
            <person name="Gilmore S.P."/>
            <person name="Henske J.K."/>
            <person name="Sexton J.A."/>
            <person name="Solomon K.V."/>
            <person name="Seppala S."/>
            <person name="Yoo J.I."/>
            <person name="Huyett L.M."/>
            <person name="Pressman A."/>
            <person name="Cogan J.Z."/>
            <person name="Kivenson V."/>
            <person name="Peng X."/>
            <person name="Tan Y."/>
            <person name="Valentine D.L."/>
            <person name="O'Malley M.A."/>
        </authorList>
    </citation>
    <scope>NUCLEOTIDE SEQUENCE [LARGE SCALE GENOMIC DNA]</scope>
    <source>
        <strain evidence="1 2">M.o.H.</strain>
    </source>
</reference>
<protein>
    <submittedName>
        <fullName evidence="1">Uncharacterized protein</fullName>
    </submittedName>
</protein>
<dbReference type="OrthoDB" id="81109at2157"/>
<evidence type="ECO:0000313" key="1">
    <source>
        <dbReference type="EMBL" id="PAV06422.1"/>
    </source>
</evidence>
<accession>A0A2A2HAH2</accession>
<organism evidence="1 2">
    <name type="scientific">Methanobacterium bryantii</name>
    <dbReference type="NCBI Taxonomy" id="2161"/>
    <lineage>
        <taxon>Archaea</taxon>
        <taxon>Methanobacteriati</taxon>
        <taxon>Methanobacteriota</taxon>
        <taxon>Methanomada group</taxon>
        <taxon>Methanobacteria</taxon>
        <taxon>Methanobacteriales</taxon>
        <taxon>Methanobacteriaceae</taxon>
        <taxon>Methanobacterium</taxon>
    </lineage>
</organism>
<evidence type="ECO:0000313" key="2">
    <source>
        <dbReference type="Proteomes" id="UP000217784"/>
    </source>
</evidence>
<dbReference type="EMBL" id="LMVM01000001">
    <property type="protein sequence ID" value="PAV06422.1"/>
    <property type="molecule type" value="Genomic_DNA"/>
</dbReference>
<dbReference type="AlphaFoldDB" id="A0A2A2HAH2"/>
<proteinExistence type="predicted"/>
<comment type="caution">
    <text evidence="1">The sequence shown here is derived from an EMBL/GenBank/DDBJ whole genome shotgun (WGS) entry which is preliminary data.</text>
</comment>
<gene>
    <name evidence="1" type="ORF">ASJ80_14700</name>
</gene>
<name>A0A2A2HAH2_METBR</name>
<sequence>MKSVEITGNMDSKRKLLMGLFWTNRKGVRSEGCAPFLIEKIETENNTYIPDEGKFLKLSDDILNDILENIDDKKEVKFDIKLGKEDIKASFKDNVFSVDTTKTKDLEAEIIEKIGQEEKRKYPNICFSFPPRVGIRKYP</sequence>
<dbReference type="Proteomes" id="UP000217784">
    <property type="component" value="Unassembled WGS sequence"/>
</dbReference>
<keyword evidence="2" id="KW-1185">Reference proteome</keyword>
<dbReference type="RefSeq" id="WP_069583633.1">
    <property type="nucleotide sequence ID" value="NZ_LMVM01000001.1"/>
</dbReference>